<proteinExistence type="predicted"/>
<keyword evidence="5" id="KW-1185">Reference proteome</keyword>
<comment type="caution">
    <text evidence="4">The sequence shown here is derived from an EMBL/GenBank/DDBJ whole genome shotgun (WGS) entry which is preliminary data.</text>
</comment>
<evidence type="ECO:0000256" key="2">
    <source>
        <dbReference type="ARBA" id="ARBA00023125"/>
    </source>
</evidence>
<reference evidence="4 5" key="1">
    <citation type="submission" date="2015-04" db="EMBL/GenBank/DDBJ databases">
        <title>Lasius niger genome sequencing.</title>
        <authorList>
            <person name="Konorov E.A."/>
            <person name="Nikitin M.A."/>
            <person name="Kirill M.V."/>
            <person name="Chang P."/>
        </authorList>
    </citation>
    <scope>NUCLEOTIDE SEQUENCE [LARGE SCALE GENOMIC DNA]</scope>
    <source>
        <tissue evidence="4">Whole</tissue>
    </source>
</reference>
<evidence type="ECO:0000313" key="4">
    <source>
        <dbReference type="EMBL" id="KMQ83430.1"/>
    </source>
</evidence>
<dbReference type="Proteomes" id="UP000036403">
    <property type="component" value="Unassembled WGS sequence"/>
</dbReference>
<organism evidence="4 5">
    <name type="scientific">Lasius niger</name>
    <name type="common">Black garden ant</name>
    <dbReference type="NCBI Taxonomy" id="67767"/>
    <lineage>
        <taxon>Eukaryota</taxon>
        <taxon>Metazoa</taxon>
        <taxon>Ecdysozoa</taxon>
        <taxon>Arthropoda</taxon>
        <taxon>Hexapoda</taxon>
        <taxon>Insecta</taxon>
        <taxon>Pterygota</taxon>
        <taxon>Neoptera</taxon>
        <taxon>Endopterygota</taxon>
        <taxon>Hymenoptera</taxon>
        <taxon>Apocrita</taxon>
        <taxon>Aculeata</taxon>
        <taxon>Formicoidea</taxon>
        <taxon>Formicidae</taxon>
        <taxon>Formicinae</taxon>
        <taxon>Lasius</taxon>
        <taxon>Lasius</taxon>
    </lineage>
</organism>
<dbReference type="AlphaFoldDB" id="A0A0J7MSE6"/>
<dbReference type="PROSITE" id="PS51253">
    <property type="entry name" value="HTH_CENPB"/>
    <property type="match status" value="1"/>
</dbReference>
<dbReference type="PANTHER" id="PTHR19303">
    <property type="entry name" value="TRANSPOSON"/>
    <property type="match status" value="1"/>
</dbReference>
<feature type="domain" description="HTH CENPB-type" evidence="3">
    <location>
        <begin position="154"/>
        <end position="227"/>
    </location>
</feature>
<dbReference type="SMART" id="SM00674">
    <property type="entry name" value="CENPB"/>
    <property type="match status" value="1"/>
</dbReference>
<keyword evidence="2" id="KW-0238">DNA-binding</keyword>
<dbReference type="Pfam" id="PF03221">
    <property type="entry name" value="HTH_Tnp_Tc5"/>
    <property type="match status" value="1"/>
</dbReference>
<dbReference type="STRING" id="67767.A0A0J7MSE6"/>
<dbReference type="GO" id="GO:0003677">
    <property type="term" value="F:DNA binding"/>
    <property type="evidence" value="ECO:0007669"/>
    <property type="project" value="UniProtKB-KW"/>
</dbReference>
<dbReference type="SUPFAM" id="SSF46689">
    <property type="entry name" value="Homeodomain-like"/>
    <property type="match status" value="1"/>
</dbReference>
<evidence type="ECO:0000259" key="3">
    <source>
        <dbReference type="PROSITE" id="PS51253"/>
    </source>
</evidence>
<dbReference type="InterPro" id="IPR050863">
    <property type="entry name" value="CenT-Element_Derived"/>
</dbReference>
<dbReference type="Gene3D" id="1.10.10.60">
    <property type="entry name" value="Homeodomain-like"/>
    <property type="match status" value="1"/>
</dbReference>
<comment type="subcellular location">
    <subcellularLocation>
        <location evidence="1">Nucleus</location>
    </subcellularLocation>
</comment>
<dbReference type="PaxDb" id="67767-A0A0J7MSE6"/>
<name>A0A0J7MSE6_LASNI</name>
<dbReference type="OrthoDB" id="10051656at2759"/>
<dbReference type="InterPro" id="IPR006600">
    <property type="entry name" value="HTH_CenpB_DNA-bd_dom"/>
</dbReference>
<feature type="non-terminal residue" evidence="4">
    <location>
        <position position="437"/>
    </location>
</feature>
<protein>
    <recommendedName>
        <fullName evidence="3">HTH CENPB-type domain-containing protein</fullName>
    </recommendedName>
</protein>
<sequence length="437" mass="51267">MLINKDRIMRDLVNSLQSSFDMNVCGQLSPEEKQVFDPINVFLNHVFDNDEIDCLKLDPEDPADYNEESEDEEYYYPVYFDCKIESIVENIDNEEADLTYHPPEKKSKPEKFNEEKVKRISQTIKQYPNSNLEWLAKRLKVSKRTISNYKNRLHANSSIIELYRILDERLFARFCDLREAGALLRDHDLRQLSLEIAQELAIPIEKFVASPSWLVKFKNRHRIKKRKITHFYTHRQLMCLDEIQKAGTDYVNQVNSILPRYKPEFVFNCDQSGFQREIHRNITLEIKRSKNIYGKVHNLNALTHSYTIMPLIKLSGELGPKLYIVIQEPKGQFSPTYAGKINDLITSLGNVVVTCTTSGKMGNKELHQYLNECFWPYASEKEDNLLNIDSWTPFTKDENFTSPQGTHKTVTKINIPPKTTYERQPLDRQFFRTYKAM</sequence>
<gene>
    <name evidence="4" type="ORF">RF55_20074</name>
</gene>
<accession>A0A0J7MSE6</accession>
<dbReference type="InterPro" id="IPR009057">
    <property type="entry name" value="Homeodomain-like_sf"/>
</dbReference>
<evidence type="ECO:0000256" key="1">
    <source>
        <dbReference type="ARBA" id="ARBA00004123"/>
    </source>
</evidence>
<evidence type="ECO:0000313" key="5">
    <source>
        <dbReference type="Proteomes" id="UP000036403"/>
    </source>
</evidence>
<dbReference type="GO" id="GO:0005634">
    <property type="term" value="C:nucleus"/>
    <property type="evidence" value="ECO:0007669"/>
    <property type="project" value="UniProtKB-SubCell"/>
</dbReference>
<dbReference type="EMBL" id="LBMM01019886">
    <property type="protein sequence ID" value="KMQ83430.1"/>
    <property type="molecule type" value="Genomic_DNA"/>
</dbReference>